<protein>
    <recommendedName>
        <fullName evidence="3">tRNA pseudouridine(55) synthase</fullName>
        <ecNumber evidence="3">5.4.99.25</ecNumber>
    </recommendedName>
</protein>
<evidence type="ECO:0000313" key="8">
    <source>
        <dbReference type="EMBL" id="CAF9938146.1"/>
    </source>
</evidence>
<dbReference type="GO" id="GO:0005634">
    <property type="term" value="C:nucleus"/>
    <property type="evidence" value="ECO:0007669"/>
    <property type="project" value="TreeGrafter"/>
</dbReference>
<evidence type="ECO:0000256" key="6">
    <source>
        <dbReference type="SAM" id="MobiDB-lite"/>
    </source>
</evidence>
<dbReference type="EMBL" id="CAJPDS010000109">
    <property type="protein sequence ID" value="CAF9938146.1"/>
    <property type="molecule type" value="Genomic_DNA"/>
</dbReference>
<dbReference type="GO" id="GO:0160148">
    <property type="term" value="F:tRNA pseudouridine(55) synthase activity"/>
    <property type="evidence" value="ECO:0007669"/>
    <property type="project" value="UniProtKB-EC"/>
</dbReference>
<dbReference type="GO" id="GO:0006400">
    <property type="term" value="P:tRNA modification"/>
    <property type="evidence" value="ECO:0007669"/>
    <property type="project" value="TreeGrafter"/>
</dbReference>
<feature type="region of interest" description="Disordered" evidence="6">
    <location>
        <begin position="223"/>
        <end position="311"/>
    </location>
</feature>
<feature type="compositionally biased region" description="Basic and acidic residues" evidence="6">
    <location>
        <begin position="385"/>
        <end position="396"/>
    </location>
</feature>
<dbReference type="Pfam" id="PF01509">
    <property type="entry name" value="TruB_N"/>
    <property type="match status" value="1"/>
</dbReference>
<evidence type="ECO:0000256" key="3">
    <source>
        <dbReference type="ARBA" id="ARBA00012787"/>
    </source>
</evidence>
<proteinExistence type="inferred from homology"/>
<dbReference type="PANTHER" id="PTHR13767">
    <property type="entry name" value="TRNA-PSEUDOURIDINE SYNTHASE"/>
    <property type="match status" value="1"/>
</dbReference>
<feature type="compositionally biased region" description="Basic and acidic residues" evidence="6">
    <location>
        <begin position="232"/>
        <end position="243"/>
    </location>
</feature>
<gene>
    <name evidence="8" type="ORF">HETSPECPRED_000786</name>
</gene>
<evidence type="ECO:0000256" key="1">
    <source>
        <dbReference type="ARBA" id="ARBA00001166"/>
    </source>
</evidence>
<dbReference type="InterPro" id="IPR020103">
    <property type="entry name" value="PsdUridine_synth_cat_dom_sf"/>
</dbReference>
<name>A0A8H3G8L4_9LECA</name>
<comment type="catalytic activity">
    <reaction evidence="1">
        <text>a uridine in mRNA = a pseudouridine in mRNA</text>
        <dbReference type="Rhea" id="RHEA:56644"/>
        <dbReference type="Rhea" id="RHEA-COMP:14658"/>
        <dbReference type="Rhea" id="RHEA-COMP:14659"/>
        <dbReference type="ChEBI" id="CHEBI:65314"/>
        <dbReference type="ChEBI" id="CHEBI:65315"/>
    </reaction>
</comment>
<dbReference type="InterPro" id="IPR002501">
    <property type="entry name" value="PsdUridine_synth_N"/>
</dbReference>
<comment type="similarity">
    <text evidence="2">Belongs to the pseudouridine synthase TruB family.</text>
</comment>
<dbReference type="GO" id="GO:0003723">
    <property type="term" value="F:RNA binding"/>
    <property type="evidence" value="ECO:0007669"/>
    <property type="project" value="InterPro"/>
</dbReference>
<evidence type="ECO:0000256" key="5">
    <source>
        <dbReference type="ARBA" id="ARBA00023235"/>
    </source>
</evidence>
<dbReference type="OrthoDB" id="9995526at2759"/>
<dbReference type="EC" id="5.4.99.25" evidence="3"/>
<keyword evidence="4" id="KW-0819">tRNA processing</keyword>
<dbReference type="InterPro" id="IPR014780">
    <property type="entry name" value="tRNA_psdUridine_synth_TruB"/>
</dbReference>
<evidence type="ECO:0000256" key="2">
    <source>
        <dbReference type="ARBA" id="ARBA00008999"/>
    </source>
</evidence>
<dbReference type="Proteomes" id="UP000664521">
    <property type="component" value="Unassembled WGS sequence"/>
</dbReference>
<evidence type="ECO:0000259" key="7">
    <source>
        <dbReference type="Pfam" id="PF01509"/>
    </source>
</evidence>
<dbReference type="GO" id="GO:1990481">
    <property type="term" value="P:mRNA pseudouridine synthesis"/>
    <property type="evidence" value="ECO:0007669"/>
    <property type="project" value="TreeGrafter"/>
</dbReference>
<reference evidence="8" key="1">
    <citation type="submission" date="2021-03" db="EMBL/GenBank/DDBJ databases">
        <authorList>
            <person name="Tagirdzhanova G."/>
        </authorList>
    </citation>
    <scope>NUCLEOTIDE SEQUENCE</scope>
</reference>
<accession>A0A8H3G8L4</accession>
<dbReference type="Gene3D" id="3.30.2350.10">
    <property type="entry name" value="Pseudouridine synthase"/>
    <property type="match status" value="2"/>
</dbReference>
<feature type="domain" description="Pseudouridine synthase II N-terminal" evidence="7">
    <location>
        <begin position="66"/>
        <end position="193"/>
    </location>
</feature>
<evidence type="ECO:0000256" key="4">
    <source>
        <dbReference type="ARBA" id="ARBA00022694"/>
    </source>
</evidence>
<dbReference type="AlphaFoldDB" id="A0A8H3G8L4"/>
<evidence type="ECO:0000313" key="9">
    <source>
        <dbReference type="Proteomes" id="UP000664521"/>
    </source>
</evidence>
<sequence>MSTSTLSEGVFAINKPKSVSSAQTLRDLQKAFNSSKFFASWLSAEKVNRSIKSFGERRRRKKPVEVKLGHGGTLDPMATGVLIVGVGKGTKSLQNYLSCTKTYEATILFGAATDSYDTLGKILNKAPYAHITRERVEEALEKFRGKIMQRPPLYSALHVQGKRLYEYAREGKEVPVEIQERPVEVQELRIVEWLEGGSHQYKWPSQEAETEDKEPAEVVLHLQDIPGTSTETCKKQSENEDHSRKRRRTVDEEEDVVAASVPTRKSQQVEKTFCMSGGLQEPDPEGTENAKSEDPVSISQGLSSSEEQPPAVRLRMTVTSGFYVRSLAHDLGKAVDSLGCMSDLIRTTQENFQLGRNVLEWSDIKGGEEVWASKLETMLQDWQDRIEEPGDHEKPEPIPQSAIV</sequence>
<organism evidence="8 9">
    <name type="scientific">Heterodermia speciosa</name>
    <dbReference type="NCBI Taxonomy" id="116794"/>
    <lineage>
        <taxon>Eukaryota</taxon>
        <taxon>Fungi</taxon>
        <taxon>Dikarya</taxon>
        <taxon>Ascomycota</taxon>
        <taxon>Pezizomycotina</taxon>
        <taxon>Lecanoromycetes</taxon>
        <taxon>OSLEUM clade</taxon>
        <taxon>Lecanoromycetidae</taxon>
        <taxon>Caliciales</taxon>
        <taxon>Physciaceae</taxon>
        <taxon>Heterodermia</taxon>
    </lineage>
</organism>
<feature type="region of interest" description="Disordered" evidence="6">
    <location>
        <begin position="385"/>
        <end position="404"/>
    </location>
</feature>
<keyword evidence="9" id="KW-1185">Reference proteome</keyword>
<dbReference type="SUPFAM" id="SSF55120">
    <property type="entry name" value="Pseudouridine synthase"/>
    <property type="match status" value="1"/>
</dbReference>
<feature type="compositionally biased region" description="Polar residues" evidence="6">
    <location>
        <begin position="297"/>
        <end position="307"/>
    </location>
</feature>
<comment type="caution">
    <text evidence="8">The sequence shown here is derived from an EMBL/GenBank/DDBJ whole genome shotgun (WGS) entry which is preliminary data.</text>
</comment>
<dbReference type="PANTHER" id="PTHR13767:SF2">
    <property type="entry name" value="PSEUDOURIDYLATE SYNTHASE TRUB1"/>
    <property type="match status" value="1"/>
</dbReference>
<keyword evidence="5" id="KW-0413">Isomerase</keyword>
<dbReference type="HAMAP" id="MF_01080">
    <property type="entry name" value="TruB_bact"/>
    <property type="match status" value="1"/>
</dbReference>